<dbReference type="RefSeq" id="WP_163455667.1">
    <property type="nucleotide sequence ID" value="NZ_JAAGOH010000001.1"/>
</dbReference>
<organism evidence="2 3">
    <name type="scientific">Ideonella livida</name>
    <dbReference type="NCBI Taxonomy" id="2707176"/>
    <lineage>
        <taxon>Bacteria</taxon>
        <taxon>Pseudomonadati</taxon>
        <taxon>Pseudomonadota</taxon>
        <taxon>Betaproteobacteria</taxon>
        <taxon>Burkholderiales</taxon>
        <taxon>Sphaerotilaceae</taxon>
        <taxon>Ideonella</taxon>
    </lineage>
</organism>
<evidence type="ECO:0000256" key="1">
    <source>
        <dbReference type="SAM" id="MobiDB-lite"/>
    </source>
</evidence>
<evidence type="ECO:0000313" key="2">
    <source>
        <dbReference type="EMBL" id="NDY89817.1"/>
    </source>
</evidence>
<gene>
    <name evidence="2" type="ORF">G3A44_01260</name>
</gene>
<protein>
    <submittedName>
        <fullName evidence="2">Uncharacterized protein</fullName>
    </submittedName>
</protein>
<name>A0A7C9PEG0_9BURK</name>
<proteinExistence type="predicted"/>
<reference evidence="2 3" key="1">
    <citation type="submission" date="2020-02" db="EMBL/GenBank/DDBJ databases">
        <title>Ideonella bacterium strain TBM-1.</title>
        <authorList>
            <person name="Chen W.-M."/>
        </authorList>
    </citation>
    <scope>NUCLEOTIDE SEQUENCE [LARGE SCALE GENOMIC DNA]</scope>
    <source>
        <strain evidence="2 3">TBM-1</strain>
    </source>
</reference>
<feature type="region of interest" description="Disordered" evidence="1">
    <location>
        <begin position="108"/>
        <end position="141"/>
    </location>
</feature>
<evidence type="ECO:0000313" key="3">
    <source>
        <dbReference type="Proteomes" id="UP000484255"/>
    </source>
</evidence>
<sequence length="141" mass="15337">MSADLPPLPHEHLARPIQDIDSEIVRLASVCGLHLHDPYVITRLLHGDSGVCTQHNPRAFDKLRQLLEMHYVVTSRAVLNLGADEATAMAQAIAAQLRRRFGPERGADVAQALYEEVDEPPPPATADRPGDGDAAVEPPAR</sequence>
<dbReference type="AlphaFoldDB" id="A0A7C9PEG0"/>
<dbReference type="EMBL" id="JAAGOH010000001">
    <property type="protein sequence ID" value="NDY89817.1"/>
    <property type="molecule type" value="Genomic_DNA"/>
</dbReference>
<accession>A0A7C9PEG0</accession>
<keyword evidence="3" id="KW-1185">Reference proteome</keyword>
<comment type="caution">
    <text evidence="2">The sequence shown here is derived from an EMBL/GenBank/DDBJ whole genome shotgun (WGS) entry which is preliminary data.</text>
</comment>
<dbReference type="Proteomes" id="UP000484255">
    <property type="component" value="Unassembled WGS sequence"/>
</dbReference>